<evidence type="ECO:0000313" key="8">
    <source>
        <dbReference type="EMBL" id="NOE20046.1"/>
    </source>
</evidence>
<evidence type="ECO:0000259" key="7">
    <source>
        <dbReference type="Pfam" id="PF04321"/>
    </source>
</evidence>
<comment type="cofactor">
    <cofactor evidence="6">
        <name>Mg(2+)</name>
        <dbReference type="ChEBI" id="CHEBI:18420"/>
    </cofactor>
    <text evidence="6">Binds 1 Mg(2+) ion per monomer.</text>
</comment>
<dbReference type="Proteomes" id="UP000597886">
    <property type="component" value="Unassembled WGS sequence"/>
</dbReference>
<dbReference type="InterPro" id="IPR029903">
    <property type="entry name" value="RmlD-like-bd"/>
</dbReference>
<dbReference type="PANTHER" id="PTHR10491">
    <property type="entry name" value="DTDP-4-DEHYDRORHAMNOSE REDUCTASE"/>
    <property type="match status" value="1"/>
</dbReference>
<dbReference type="EC" id="1.1.1.133" evidence="3 6"/>
<comment type="caution">
    <text evidence="8">The sequence shown here is derived from an EMBL/GenBank/DDBJ whole genome shotgun (WGS) entry which is preliminary data.</text>
</comment>
<dbReference type="AlphaFoldDB" id="A0AA90Z479"/>
<name>A0AA90Z479_9RHOB</name>
<dbReference type="EMBL" id="WVRA01000008">
    <property type="protein sequence ID" value="NOE20046.1"/>
    <property type="molecule type" value="Genomic_DNA"/>
</dbReference>
<dbReference type="Pfam" id="PF04321">
    <property type="entry name" value="RmlD_sub_bind"/>
    <property type="match status" value="1"/>
</dbReference>
<dbReference type="InterPro" id="IPR005913">
    <property type="entry name" value="dTDP_dehydrorham_reduct"/>
</dbReference>
<reference evidence="8" key="1">
    <citation type="submission" date="2019-12" db="EMBL/GenBank/DDBJ databases">
        <title>Ruegeria JWLKs population differentiation of coral mucus and skeleton niches.</title>
        <authorList>
            <person name="Luo D."/>
        </authorList>
    </citation>
    <scope>NUCLEOTIDE SEQUENCE</scope>
    <source>
        <strain evidence="8">HKCCD6181</strain>
    </source>
</reference>
<dbReference type="PANTHER" id="PTHR10491:SF4">
    <property type="entry name" value="METHIONINE ADENOSYLTRANSFERASE 2 SUBUNIT BETA"/>
    <property type="match status" value="1"/>
</dbReference>
<comment type="pathway">
    <text evidence="1 6">Carbohydrate biosynthesis; dTDP-L-rhamnose biosynthesis.</text>
</comment>
<accession>A0AA90Z479</accession>
<comment type="catalytic activity">
    <reaction evidence="5 6">
        <text>dTDP-beta-L-rhamnose + NADP(+) = dTDP-4-dehydro-beta-L-rhamnose + NADPH + H(+)</text>
        <dbReference type="Rhea" id="RHEA:21796"/>
        <dbReference type="ChEBI" id="CHEBI:15378"/>
        <dbReference type="ChEBI" id="CHEBI:57510"/>
        <dbReference type="ChEBI" id="CHEBI:57783"/>
        <dbReference type="ChEBI" id="CHEBI:58349"/>
        <dbReference type="ChEBI" id="CHEBI:62830"/>
        <dbReference type="EC" id="1.1.1.133"/>
    </reaction>
</comment>
<evidence type="ECO:0000256" key="6">
    <source>
        <dbReference type="RuleBase" id="RU364082"/>
    </source>
</evidence>
<evidence type="ECO:0000313" key="9">
    <source>
        <dbReference type="Proteomes" id="UP000597886"/>
    </source>
</evidence>
<dbReference type="SUPFAM" id="SSF51735">
    <property type="entry name" value="NAD(P)-binding Rossmann-fold domains"/>
    <property type="match status" value="1"/>
</dbReference>
<evidence type="ECO:0000256" key="5">
    <source>
        <dbReference type="ARBA" id="ARBA00048200"/>
    </source>
</evidence>
<feature type="domain" description="RmlD-like substrate binding" evidence="7">
    <location>
        <begin position="1"/>
        <end position="282"/>
    </location>
</feature>
<evidence type="ECO:0000256" key="2">
    <source>
        <dbReference type="ARBA" id="ARBA00010944"/>
    </source>
</evidence>
<keyword evidence="6 8" id="KW-0560">Oxidoreductase</keyword>
<dbReference type="GO" id="GO:0008831">
    <property type="term" value="F:dTDP-4-dehydrorhamnose reductase activity"/>
    <property type="evidence" value="ECO:0007669"/>
    <property type="project" value="UniProtKB-EC"/>
</dbReference>
<dbReference type="Gene3D" id="3.90.25.10">
    <property type="entry name" value="UDP-galactose 4-epimerase, domain 1"/>
    <property type="match status" value="1"/>
</dbReference>
<evidence type="ECO:0000256" key="3">
    <source>
        <dbReference type="ARBA" id="ARBA00012929"/>
    </source>
</evidence>
<evidence type="ECO:0000256" key="1">
    <source>
        <dbReference type="ARBA" id="ARBA00004781"/>
    </source>
</evidence>
<comment type="function">
    <text evidence="6">Catalyzes the reduction of dTDP-6-deoxy-L-lyxo-4-hexulose to yield dTDP-L-rhamnose.</text>
</comment>
<comment type="similarity">
    <text evidence="2 6">Belongs to the dTDP-4-dehydrorhamnose reductase family.</text>
</comment>
<sequence length="287" mass="30507">MKALVFGHGGQVATELRRRGQVHGVLVESLDRAAADLSDPSHCADAIRNTDADVIINAAAYTAVDQAEEESDLAQRINGDSPGAMARAAAVRGLPFLHISTDYVFDGSGTTPWNTDDPTGPLGAYGRTKLDGEHQIAEAGGHYAILRTSWVFSAHGKNFAKTILRLAETRDKLTIVADQIGGPTPAADIAETLLKMAKAGLEAKGGVFHYSGAPDASWADFAREVVSQSGLSVEIEDIPTEAYPTPAPRPLNSRMDCSRLDNVFGIQRPDWKAGLAEILSELKSATS</sequence>
<dbReference type="InterPro" id="IPR036291">
    <property type="entry name" value="NAD(P)-bd_dom_sf"/>
</dbReference>
<dbReference type="Gene3D" id="3.40.50.720">
    <property type="entry name" value="NAD(P)-binding Rossmann-like Domain"/>
    <property type="match status" value="1"/>
</dbReference>
<dbReference type="RefSeq" id="WP_171169896.1">
    <property type="nucleotide sequence ID" value="NZ_WVRA01000008.1"/>
</dbReference>
<protein>
    <recommendedName>
        <fullName evidence="4 6">dTDP-4-dehydrorhamnose reductase</fullName>
        <ecNumber evidence="3 6">1.1.1.133</ecNumber>
    </recommendedName>
</protein>
<dbReference type="NCBIfam" id="TIGR01214">
    <property type="entry name" value="rmlD"/>
    <property type="match status" value="1"/>
</dbReference>
<gene>
    <name evidence="8" type="primary">rfbD</name>
    <name evidence="8" type="ORF">GS634_18125</name>
</gene>
<evidence type="ECO:0000256" key="4">
    <source>
        <dbReference type="ARBA" id="ARBA00017099"/>
    </source>
</evidence>
<proteinExistence type="inferred from homology"/>
<dbReference type="CDD" id="cd05254">
    <property type="entry name" value="dTDP_HR_like_SDR_e"/>
    <property type="match status" value="1"/>
</dbReference>
<keyword evidence="6" id="KW-0521">NADP</keyword>
<organism evidence="8 9">
    <name type="scientific">Ruegeria atlantica</name>
    <dbReference type="NCBI Taxonomy" id="81569"/>
    <lineage>
        <taxon>Bacteria</taxon>
        <taxon>Pseudomonadati</taxon>
        <taxon>Pseudomonadota</taxon>
        <taxon>Alphaproteobacteria</taxon>
        <taxon>Rhodobacterales</taxon>
        <taxon>Roseobacteraceae</taxon>
        <taxon>Ruegeria</taxon>
    </lineage>
</organism>